<dbReference type="Proteomes" id="UP000314982">
    <property type="component" value="Unassembled WGS sequence"/>
</dbReference>
<dbReference type="Pfam" id="PF00919">
    <property type="entry name" value="UPF0004"/>
    <property type="match status" value="1"/>
</dbReference>
<reference evidence="8" key="2">
    <citation type="submission" date="2025-08" db="UniProtKB">
        <authorList>
            <consortium name="Ensembl"/>
        </authorList>
    </citation>
    <scope>IDENTIFICATION</scope>
</reference>
<evidence type="ECO:0000256" key="1">
    <source>
        <dbReference type="ARBA" id="ARBA00022485"/>
    </source>
</evidence>
<dbReference type="GeneTree" id="ENSGT00940000165667"/>
<evidence type="ECO:0000259" key="7">
    <source>
        <dbReference type="PROSITE" id="PS51449"/>
    </source>
</evidence>
<protein>
    <recommendedName>
        <fullName evidence="7">MTTase N-terminal domain-containing protein</fullName>
    </recommendedName>
</protein>
<dbReference type="Ensembl" id="ENSHHUT00000030994.1">
    <property type="protein sequence ID" value="ENSHHUP00000029758.1"/>
    <property type="gene ID" value="ENSHHUG00000018965.1"/>
</dbReference>
<dbReference type="InterPro" id="IPR013848">
    <property type="entry name" value="Methylthiotransferase_N"/>
</dbReference>
<name>A0A4W5LUZ7_9TELE</name>
<evidence type="ECO:0000256" key="5">
    <source>
        <dbReference type="ARBA" id="ARBA00023014"/>
    </source>
</evidence>
<evidence type="ECO:0000313" key="8">
    <source>
        <dbReference type="Ensembl" id="ENSHHUP00000029758.1"/>
    </source>
</evidence>
<keyword evidence="9" id="KW-1185">Reference proteome</keyword>
<keyword evidence="2" id="KW-0949">S-adenosyl-L-methionine</keyword>
<evidence type="ECO:0000256" key="4">
    <source>
        <dbReference type="ARBA" id="ARBA00023004"/>
    </source>
</evidence>
<keyword evidence="4" id="KW-0408">Iron</keyword>
<accession>A0A4W5LUZ7</accession>
<dbReference type="GO" id="GO:0051539">
    <property type="term" value="F:4 iron, 4 sulfur cluster binding"/>
    <property type="evidence" value="ECO:0007669"/>
    <property type="project" value="UniProtKB-KW"/>
</dbReference>
<keyword evidence="3" id="KW-0479">Metal-binding</keyword>
<feature type="domain" description="MTTase N-terminal" evidence="7">
    <location>
        <begin position="72"/>
        <end position="146"/>
    </location>
</feature>
<organism evidence="8 9">
    <name type="scientific">Hucho hucho</name>
    <name type="common">huchen</name>
    <dbReference type="NCBI Taxonomy" id="62062"/>
    <lineage>
        <taxon>Eukaryota</taxon>
        <taxon>Metazoa</taxon>
        <taxon>Chordata</taxon>
        <taxon>Craniata</taxon>
        <taxon>Vertebrata</taxon>
        <taxon>Euteleostomi</taxon>
        <taxon>Actinopterygii</taxon>
        <taxon>Neopterygii</taxon>
        <taxon>Teleostei</taxon>
        <taxon>Protacanthopterygii</taxon>
        <taxon>Salmoniformes</taxon>
        <taxon>Salmonidae</taxon>
        <taxon>Salmoninae</taxon>
        <taxon>Hucho</taxon>
    </lineage>
</organism>
<dbReference type="PANTHER" id="PTHR43020">
    <property type="entry name" value="CDK5 REGULATORY SUBUNIT-ASSOCIATED PROTEIN 1"/>
    <property type="match status" value="1"/>
</dbReference>
<dbReference type="GO" id="GO:0005829">
    <property type="term" value="C:cytosol"/>
    <property type="evidence" value="ECO:0007669"/>
    <property type="project" value="TreeGrafter"/>
</dbReference>
<proteinExistence type="predicted"/>
<dbReference type="GO" id="GO:0035597">
    <property type="term" value="F:tRNA-2-methylthio-N(6)-dimethylallyladenosine(37) synthase activity"/>
    <property type="evidence" value="ECO:0007669"/>
    <property type="project" value="TreeGrafter"/>
</dbReference>
<dbReference type="Gene3D" id="3.40.50.12160">
    <property type="entry name" value="Methylthiotransferase, N-terminal domain"/>
    <property type="match status" value="1"/>
</dbReference>
<evidence type="ECO:0000256" key="2">
    <source>
        <dbReference type="ARBA" id="ARBA00022691"/>
    </source>
</evidence>
<dbReference type="FunFam" id="3.40.50.12160:FF:000003">
    <property type="entry name" value="CDK5 regulatory subunit-associated protein 1"/>
    <property type="match status" value="1"/>
</dbReference>
<evidence type="ECO:0000256" key="6">
    <source>
        <dbReference type="SAM" id="MobiDB-lite"/>
    </source>
</evidence>
<dbReference type="STRING" id="62062.ENSHHUP00000029758"/>
<keyword evidence="1" id="KW-0004">4Fe-4S</keyword>
<evidence type="ECO:0000313" key="9">
    <source>
        <dbReference type="Proteomes" id="UP000314982"/>
    </source>
</evidence>
<dbReference type="GO" id="GO:0046872">
    <property type="term" value="F:metal ion binding"/>
    <property type="evidence" value="ECO:0007669"/>
    <property type="project" value="UniProtKB-KW"/>
</dbReference>
<dbReference type="AlphaFoldDB" id="A0A4W5LUZ7"/>
<feature type="region of interest" description="Disordered" evidence="6">
    <location>
        <begin position="11"/>
        <end position="33"/>
    </location>
</feature>
<keyword evidence="5" id="KW-0411">Iron-sulfur</keyword>
<sequence length="146" mass="16795">HHPRRCLLLRYRNQPRQPRLHPHSGQRADPSSRLPCVKLPRNHIHSPADPVGSSNPRGMSWPFLLRRHQSMKKIYIKTFGCQMNEYDSDKMVDVLGSGEGMIKTENPEEADIILFNTCSVREKAQEKVFSDLGRIRPLKEKVTPSS</sequence>
<evidence type="ECO:0000256" key="3">
    <source>
        <dbReference type="ARBA" id="ARBA00022723"/>
    </source>
</evidence>
<reference evidence="8" key="3">
    <citation type="submission" date="2025-09" db="UniProtKB">
        <authorList>
            <consortium name="Ensembl"/>
        </authorList>
    </citation>
    <scope>IDENTIFICATION</scope>
</reference>
<dbReference type="PROSITE" id="PS51449">
    <property type="entry name" value="MTTASE_N"/>
    <property type="match status" value="1"/>
</dbReference>
<reference evidence="9" key="1">
    <citation type="submission" date="2018-06" db="EMBL/GenBank/DDBJ databases">
        <title>Genome assembly of Danube salmon.</title>
        <authorList>
            <person name="Macqueen D.J."/>
            <person name="Gundappa M.K."/>
        </authorList>
    </citation>
    <scope>NUCLEOTIDE SEQUENCE [LARGE SCALE GENOMIC DNA]</scope>
</reference>
<dbReference type="PANTHER" id="PTHR43020:SF2">
    <property type="entry name" value="MITOCHONDRIAL TRNA METHYLTHIOTRANSFERASE CDK5RAP1"/>
    <property type="match status" value="1"/>
</dbReference>
<dbReference type="InterPro" id="IPR038135">
    <property type="entry name" value="Methylthiotransferase_N_sf"/>
</dbReference>